<dbReference type="Gene3D" id="1.20.1300.10">
    <property type="entry name" value="Fumarate reductase/succinate dehydrogenase, transmembrane subunit"/>
    <property type="match status" value="1"/>
</dbReference>
<evidence type="ECO:0000256" key="1">
    <source>
        <dbReference type="SAM" id="Phobius"/>
    </source>
</evidence>
<dbReference type="AlphaFoldDB" id="Q5WCN7"/>
<reference evidence="3" key="4">
    <citation type="submission" date="2003-10" db="EMBL/GenBank/DDBJ databases">
        <title>The complete genome sequence of the alkaliphilic Bacillus clausii KSM-K16.</title>
        <authorList>
            <person name="Takaki Y."/>
            <person name="Kageyama Y."/>
            <person name="Shimamura S."/>
            <person name="Suzuki H."/>
            <person name="Nishi S."/>
            <person name="Hatada Y."/>
            <person name="Kawai S."/>
            <person name="Ito S."/>
            <person name="Horikoshi K."/>
        </authorList>
    </citation>
    <scope>NUCLEOTIDE SEQUENCE [LARGE SCALE GENOMIC DNA]</scope>
    <source>
        <strain evidence="3">KSM-K16</strain>
    </source>
</reference>
<keyword evidence="1" id="KW-0472">Membrane</keyword>
<reference evidence="2 3" key="3">
    <citation type="journal article" date="1997" name="Protein Eng.">
        <title>High-resolution crystal structure of M-protease: phylogeny aided analysis of the high-alkaline adaptation mechanism.</title>
        <authorList>
            <person name="Shirai T."/>
            <person name="Suzuki A."/>
            <person name="Yamane T."/>
            <person name="Ashida T."/>
            <person name="Kobayashi T."/>
            <person name="Ito S."/>
        </authorList>
    </citation>
    <scope>NUCLEOTIDE SEQUENCE [LARGE SCALE GENOMIC DNA]</scope>
    <source>
        <strain evidence="2 3">KSM-K16</strain>
    </source>
</reference>
<feature type="transmembrane region" description="Helical" evidence="1">
    <location>
        <begin position="102"/>
        <end position="123"/>
    </location>
</feature>
<dbReference type="KEGG" id="bcl:ABC3340"/>
<feature type="transmembrane region" description="Helical" evidence="1">
    <location>
        <begin position="37"/>
        <end position="54"/>
    </location>
</feature>
<dbReference type="GO" id="GO:0016020">
    <property type="term" value="C:membrane"/>
    <property type="evidence" value="ECO:0007669"/>
    <property type="project" value="InterPro"/>
</dbReference>
<sequence length="140" mass="15937">MFYGWRAAKTMLQYMISAHDVRYSRCTYFNCKAGQPMYSFVLLLVLIAVLWYAYQKNKETFKQLSIGQTAGVFVAYGAAVAIIVAALYYVVQPVTEPIANELLKLAARFGLLIIVLFVCMFFLEKVLKKITNGAFPPKRR</sequence>
<feature type="transmembrane region" description="Helical" evidence="1">
    <location>
        <begin position="66"/>
        <end position="90"/>
    </location>
</feature>
<keyword evidence="1" id="KW-0812">Transmembrane</keyword>
<dbReference type="Proteomes" id="UP000001168">
    <property type="component" value="Chromosome"/>
</dbReference>
<evidence type="ECO:0000313" key="3">
    <source>
        <dbReference type="Proteomes" id="UP000001168"/>
    </source>
</evidence>
<reference evidence="2 3" key="5">
    <citation type="journal article" date="2007" name="Extremophiles">
        <title>Intragenomic diversity of the V1 regions of 16S rRNA genes in high-alkaline protease-producing Bacillus clausii spp.</title>
        <authorList>
            <person name="Kageyama Y."/>
            <person name="Takaki Y."/>
            <person name="Shimamura S."/>
            <person name="Nishi S."/>
            <person name="Nogi Y."/>
            <person name="Uchimura K."/>
            <person name="Kobayashi T."/>
            <person name="Hitomi J."/>
            <person name="Ozaki K."/>
            <person name="Kawai S."/>
            <person name="Ito S."/>
            <person name="Horikoshi K."/>
        </authorList>
    </citation>
    <scope>NUCLEOTIDE SEQUENCE [LARGE SCALE GENOMIC DNA]</scope>
    <source>
        <strain evidence="2 3">KSM-K16</strain>
    </source>
</reference>
<dbReference type="eggNOG" id="ENOG502ZVWA">
    <property type="taxonomic scope" value="Bacteria"/>
</dbReference>
<dbReference type="InterPro" id="IPR034804">
    <property type="entry name" value="SQR/QFR_C/D"/>
</dbReference>
<dbReference type="EMBL" id="AP006627">
    <property type="protein sequence ID" value="BAD65873.1"/>
    <property type="molecule type" value="Genomic_DNA"/>
</dbReference>
<accession>Q5WCN7</accession>
<keyword evidence="3" id="KW-1185">Reference proteome</keyword>
<keyword evidence="1" id="KW-1133">Transmembrane helix</keyword>
<dbReference type="HOGENOM" id="CLU_1831141_0_0_9"/>
<proteinExistence type="predicted"/>
<evidence type="ECO:0000313" key="2">
    <source>
        <dbReference type="EMBL" id="BAD65873.1"/>
    </source>
</evidence>
<name>Q5WCN7_SHOC1</name>
<reference evidence="2 3" key="2">
    <citation type="journal article" date="1995" name="Appl. Microbiol. Biotechnol.">
        <title>Purification and properties of an alkaline protease from alkalophilic Bacillus sp. KSM-K16.</title>
        <authorList>
            <person name="Kobayashi T."/>
            <person name="Hakamada Y."/>
            <person name="Adachi S."/>
            <person name="Hitomi J."/>
            <person name="Yoshimatsu T."/>
            <person name="Koike K."/>
            <person name="Kawai S."/>
            <person name="Ito S."/>
        </authorList>
    </citation>
    <scope>NUCLEOTIDE SEQUENCE [LARGE SCALE GENOMIC DNA]</scope>
    <source>
        <strain evidence="2 3">KSM-K16</strain>
    </source>
</reference>
<organism evidence="2 3">
    <name type="scientific">Shouchella clausii (strain KSM-K16)</name>
    <name type="common">Alkalihalobacillus clausii</name>
    <dbReference type="NCBI Taxonomy" id="66692"/>
    <lineage>
        <taxon>Bacteria</taxon>
        <taxon>Bacillati</taxon>
        <taxon>Bacillota</taxon>
        <taxon>Bacilli</taxon>
        <taxon>Bacillales</taxon>
        <taxon>Bacillaceae</taxon>
        <taxon>Shouchella</taxon>
    </lineage>
</organism>
<gene>
    <name evidence="2" type="ordered locus">ABC3340</name>
</gene>
<reference evidence="2 3" key="1">
    <citation type="journal article" date="1994" name="J. Ferment. Bioeng.">
        <title>Molecular cloning and nucleotide sequence of the gene for an alkaline protease from the alkalophilic Bacillus sp. KSM-K16.</title>
        <authorList>
            <person name="Hakamada Y."/>
            <person name="Kobayashi T."/>
            <person name="Hitomi J."/>
            <person name="Kawai S."/>
            <person name="Ito S."/>
        </authorList>
    </citation>
    <scope>NUCLEOTIDE SEQUENCE [LARGE SCALE GENOMIC DNA]</scope>
    <source>
        <strain evidence="2 3">KSM-K16</strain>
    </source>
</reference>
<protein>
    <submittedName>
        <fullName evidence="2">Uncharacterized protein</fullName>
    </submittedName>
</protein>